<evidence type="ECO:0000313" key="1">
    <source>
        <dbReference type="EMBL" id="PCH37410.1"/>
    </source>
</evidence>
<keyword evidence="2" id="KW-1185">Reference proteome</keyword>
<dbReference type="Gene3D" id="2.80.10.50">
    <property type="match status" value="1"/>
</dbReference>
<sequence length="490" mass="55733">MADTQNIGRPFKSGHYTITNVAYANRIKLSNADDGEQAVGRIPFDEELINPLELWQISRSSEGSLDRCTIKNIHLNRFLSTKPTASHTDTVFGDAQEYCWILYADDSSVDVYRICTPSTLCLTLKDGCNDTPVSSPDQDTMTVQLEWNDLPPRHVLRLFNPVSVIFHGEIIADAHVDEEFHTDTKILNAALHARDTNAFRKFIHSVLCVDEIQISFEARGFHYFHASQDRSEIGNYEYRIPWKKDLIFKGLQSFRDKVLLKRLTITASGPSEVEPYLDIELLTSLINNTNLTCIADYSVSLYYGASKARTISPKSPNQQIVKGRFQPLTPPVDEIRRFLGAFLTSNRQQLVKLRVEGINITICGRLFNLPGFEINSYLQGLGAQIVHHVDVYLKLFPYFLQRRISFRFFLKNPIDTDVMLKGFSVDAYVKGVCMAHVKHVFQTPLLLTKEGVWSPKIGEAFLDAGYFRSWQLVFDHAAVLDLKIRSIDIS</sequence>
<dbReference type="Proteomes" id="UP000218811">
    <property type="component" value="Unassembled WGS sequence"/>
</dbReference>
<dbReference type="AlphaFoldDB" id="A0A2H3J599"/>
<dbReference type="STRING" id="742152.A0A2H3J599"/>
<name>A0A2H3J599_WOLCO</name>
<dbReference type="OrthoDB" id="10039566at2759"/>
<dbReference type="EMBL" id="KB467931">
    <property type="protein sequence ID" value="PCH37410.1"/>
    <property type="molecule type" value="Genomic_DNA"/>
</dbReference>
<proteinExistence type="predicted"/>
<gene>
    <name evidence="1" type="ORF">WOLCODRAFT_84518</name>
</gene>
<evidence type="ECO:0000313" key="2">
    <source>
        <dbReference type="Proteomes" id="UP000218811"/>
    </source>
</evidence>
<accession>A0A2H3J599</accession>
<protein>
    <submittedName>
        <fullName evidence="1">Uncharacterized protein</fullName>
    </submittedName>
</protein>
<organism evidence="1 2">
    <name type="scientific">Wolfiporia cocos (strain MD-104)</name>
    <name type="common">Brown rot fungus</name>
    <dbReference type="NCBI Taxonomy" id="742152"/>
    <lineage>
        <taxon>Eukaryota</taxon>
        <taxon>Fungi</taxon>
        <taxon>Dikarya</taxon>
        <taxon>Basidiomycota</taxon>
        <taxon>Agaricomycotina</taxon>
        <taxon>Agaricomycetes</taxon>
        <taxon>Polyporales</taxon>
        <taxon>Phaeolaceae</taxon>
        <taxon>Wolfiporia</taxon>
    </lineage>
</organism>
<reference evidence="1 2" key="1">
    <citation type="journal article" date="2012" name="Science">
        <title>The Paleozoic origin of enzymatic lignin decomposition reconstructed from 31 fungal genomes.</title>
        <authorList>
            <person name="Floudas D."/>
            <person name="Binder M."/>
            <person name="Riley R."/>
            <person name="Barry K."/>
            <person name="Blanchette R.A."/>
            <person name="Henrissat B."/>
            <person name="Martinez A.T."/>
            <person name="Otillar R."/>
            <person name="Spatafora J.W."/>
            <person name="Yadav J.S."/>
            <person name="Aerts A."/>
            <person name="Benoit I."/>
            <person name="Boyd A."/>
            <person name="Carlson A."/>
            <person name="Copeland A."/>
            <person name="Coutinho P.M."/>
            <person name="de Vries R.P."/>
            <person name="Ferreira P."/>
            <person name="Findley K."/>
            <person name="Foster B."/>
            <person name="Gaskell J."/>
            <person name="Glotzer D."/>
            <person name="Gorecki P."/>
            <person name="Heitman J."/>
            <person name="Hesse C."/>
            <person name="Hori C."/>
            <person name="Igarashi K."/>
            <person name="Jurgens J.A."/>
            <person name="Kallen N."/>
            <person name="Kersten P."/>
            <person name="Kohler A."/>
            <person name="Kuees U."/>
            <person name="Kumar T.K.A."/>
            <person name="Kuo A."/>
            <person name="LaButti K."/>
            <person name="Larrondo L.F."/>
            <person name="Lindquist E."/>
            <person name="Ling A."/>
            <person name="Lombard V."/>
            <person name="Lucas S."/>
            <person name="Lundell T."/>
            <person name="Martin R."/>
            <person name="McLaughlin D.J."/>
            <person name="Morgenstern I."/>
            <person name="Morin E."/>
            <person name="Murat C."/>
            <person name="Nagy L.G."/>
            <person name="Nolan M."/>
            <person name="Ohm R.A."/>
            <person name="Patyshakuliyeva A."/>
            <person name="Rokas A."/>
            <person name="Ruiz-Duenas F.J."/>
            <person name="Sabat G."/>
            <person name="Salamov A."/>
            <person name="Samejima M."/>
            <person name="Schmutz J."/>
            <person name="Slot J.C."/>
            <person name="St John F."/>
            <person name="Stenlid J."/>
            <person name="Sun H."/>
            <person name="Sun S."/>
            <person name="Syed K."/>
            <person name="Tsang A."/>
            <person name="Wiebenga A."/>
            <person name="Young D."/>
            <person name="Pisabarro A."/>
            <person name="Eastwood D.C."/>
            <person name="Martin F."/>
            <person name="Cullen D."/>
            <person name="Grigoriev I.V."/>
            <person name="Hibbett D.S."/>
        </authorList>
    </citation>
    <scope>NUCLEOTIDE SEQUENCE [LARGE SCALE GENOMIC DNA]</scope>
    <source>
        <strain evidence="1 2">MD-104</strain>
    </source>
</reference>